<dbReference type="Gene3D" id="3.40.50.2300">
    <property type="match status" value="2"/>
</dbReference>
<keyword evidence="6" id="KW-1185">Reference proteome</keyword>
<dbReference type="SMART" id="SM00354">
    <property type="entry name" value="HTH_LACI"/>
    <property type="match status" value="1"/>
</dbReference>
<dbReference type="PANTHER" id="PTHR30146">
    <property type="entry name" value="LACI-RELATED TRANSCRIPTIONAL REPRESSOR"/>
    <property type="match status" value="1"/>
</dbReference>
<evidence type="ECO:0000313" key="5">
    <source>
        <dbReference type="EMBL" id="QPE04296.1"/>
    </source>
</evidence>
<dbReference type="InterPro" id="IPR046335">
    <property type="entry name" value="LacI/GalR-like_sensor"/>
</dbReference>
<gene>
    <name evidence="5" type="ORF">IT882_14165</name>
</gene>
<feature type="domain" description="HTH lacI-type" evidence="4">
    <location>
        <begin position="10"/>
        <end position="64"/>
    </location>
</feature>
<evidence type="ECO:0000256" key="2">
    <source>
        <dbReference type="ARBA" id="ARBA00023125"/>
    </source>
</evidence>
<dbReference type="GO" id="GO:0003700">
    <property type="term" value="F:DNA-binding transcription factor activity"/>
    <property type="evidence" value="ECO:0007669"/>
    <property type="project" value="TreeGrafter"/>
</dbReference>
<evidence type="ECO:0000256" key="3">
    <source>
        <dbReference type="ARBA" id="ARBA00023163"/>
    </source>
</evidence>
<evidence type="ECO:0000256" key="1">
    <source>
        <dbReference type="ARBA" id="ARBA00023015"/>
    </source>
</evidence>
<proteinExistence type="predicted"/>
<evidence type="ECO:0000313" key="6">
    <source>
        <dbReference type="Proteomes" id="UP000594480"/>
    </source>
</evidence>
<dbReference type="EMBL" id="CP064760">
    <property type="protein sequence ID" value="QPE04296.1"/>
    <property type="molecule type" value="Genomic_DNA"/>
</dbReference>
<dbReference type="Gene3D" id="1.10.260.40">
    <property type="entry name" value="lambda repressor-like DNA-binding domains"/>
    <property type="match status" value="1"/>
</dbReference>
<name>A0A7S8RHF2_9MICO</name>
<organism evidence="5 6">
    <name type="scientific">Microbacterium schleiferi</name>
    <dbReference type="NCBI Taxonomy" id="69362"/>
    <lineage>
        <taxon>Bacteria</taxon>
        <taxon>Bacillati</taxon>
        <taxon>Actinomycetota</taxon>
        <taxon>Actinomycetes</taxon>
        <taxon>Micrococcales</taxon>
        <taxon>Microbacteriaceae</taxon>
        <taxon>Microbacterium</taxon>
    </lineage>
</organism>
<reference evidence="5 6" key="1">
    <citation type="submission" date="2020-11" db="EMBL/GenBank/DDBJ databases">
        <title>Amino acid is mineralized and recycled by bacteria in oceanic microbiome.</title>
        <authorList>
            <person name="Zheng L.Y."/>
        </authorList>
    </citation>
    <scope>NUCLEOTIDE SEQUENCE [LARGE SCALE GENOMIC DNA]</scope>
    <source>
        <strain evidence="5 6">A32-1</strain>
    </source>
</reference>
<dbReference type="Proteomes" id="UP000594480">
    <property type="component" value="Chromosome"/>
</dbReference>
<dbReference type="RefSeq" id="WP_195692374.1">
    <property type="nucleotide sequence ID" value="NZ_CP064760.1"/>
</dbReference>
<dbReference type="Pfam" id="PF00356">
    <property type="entry name" value="LacI"/>
    <property type="match status" value="1"/>
</dbReference>
<dbReference type="KEGG" id="msf:IT882_14165"/>
<keyword evidence="1" id="KW-0805">Transcription regulation</keyword>
<dbReference type="InterPro" id="IPR028082">
    <property type="entry name" value="Peripla_BP_I"/>
</dbReference>
<dbReference type="Pfam" id="PF13377">
    <property type="entry name" value="Peripla_BP_3"/>
    <property type="match status" value="1"/>
</dbReference>
<dbReference type="SUPFAM" id="SSF47413">
    <property type="entry name" value="lambda repressor-like DNA-binding domains"/>
    <property type="match status" value="1"/>
</dbReference>
<accession>A0A7S8RHF2</accession>
<dbReference type="PROSITE" id="PS00356">
    <property type="entry name" value="HTH_LACI_1"/>
    <property type="match status" value="1"/>
</dbReference>
<dbReference type="CDD" id="cd01574">
    <property type="entry name" value="PBP1_LacI"/>
    <property type="match status" value="1"/>
</dbReference>
<dbReference type="PRINTS" id="PR00036">
    <property type="entry name" value="HTHLACI"/>
</dbReference>
<dbReference type="SUPFAM" id="SSF53822">
    <property type="entry name" value="Periplasmic binding protein-like I"/>
    <property type="match status" value="1"/>
</dbReference>
<evidence type="ECO:0000259" key="4">
    <source>
        <dbReference type="PROSITE" id="PS50932"/>
    </source>
</evidence>
<dbReference type="GO" id="GO:0000976">
    <property type="term" value="F:transcription cis-regulatory region binding"/>
    <property type="evidence" value="ECO:0007669"/>
    <property type="project" value="TreeGrafter"/>
</dbReference>
<dbReference type="CDD" id="cd01392">
    <property type="entry name" value="HTH_LacI"/>
    <property type="match status" value="1"/>
</dbReference>
<keyword evidence="3" id="KW-0804">Transcription</keyword>
<dbReference type="PROSITE" id="PS50932">
    <property type="entry name" value="HTH_LACI_2"/>
    <property type="match status" value="1"/>
</dbReference>
<dbReference type="AlphaFoldDB" id="A0A7S8RHF2"/>
<sequence>MSEDKGPRSANIFDVAKLAGVSHQTVSRVLNDLPNVRPATRERVERAIAQLRYSPSPAARALVTRRTRTIGLVVPGVSDYGPTSVGLHFNLAARRARYSVETVSSLDAGGASVRAAVESLLRQRVDAIVLIIADVAGLDVVRSLDLSIPVVAAASSARRDSHIVSIDQYRGARQAVRHLAEIGHTQILHVAGPATAADAVERIRGWRDELAAHRLVTADPVHGDWSAADGYRIGTELELTPGSAIFVANDQMSIGLLSALRERGLRVPEDISIVGFDDVPEAGYLFPPLTTVRQDFAALGELIMQKVLVAIEEPDSITEDTPLPTRLVLRGSTAPPGR</sequence>
<dbReference type="PANTHER" id="PTHR30146:SF109">
    <property type="entry name" value="HTH-TYPE TRANSCRIPTIONAL REGULATOR GALS"/>
    <property type="match status" value="1"/>
</dbReference>
<keyword evidence="2 5" id="KW-0238">DNA-binding</keyword>
<dbReference type="InterPro" id="IPR010982">
    <property type="entry name" value="Lambda_DNA-bd_dom_sf"/>
</dbReference>
<dbReference type="InterPro" id="IPR000843">
    <property type="entry name" value="HTH_LacI"/>
</dbReference>
<protein>
    <submittedName>
        <fullName evidence="5">LacI family DNA-binding transcriptional regulator</fullName>
    </submittedName>
</protein>